<proteinExistence type="predicted"/>
<evidence type="ECO:0000313" key="3">
    <source>
        <dbReference type="EMBL" id="CCK29786.1"/>
    </source>
</evidence>
<organism evidence="3 4">
    <name type="scientific">Streptomyces davaonensis (strain DSM 101723 / JCM 4913 / KCC S-0913 / 768)</name>
    <dbReference type="NCBI Taxonomy" id="1214101"/>
    <lineage>
        <taxon>Bacteria</taxon>
        <taxon>Bacillati</taxon>
        <taxon>Actinomycetota</taxon>
        <taxon>Actinomycetes</taxon>
        <taxon>Kitasatosporales</taxon>
        <taxon>Streptomycetaceae</taxon>
        <taxon>Streptomyces</taxon>
    </lineage>
</organism>
<accession>K4R0H5</accession>
<sequence length="283" mass="30498">MANLPQHLYVEYRAAHVQRAEVHRAGLSASPALGAASLCQGDRPLLAGDDGWRGSTESRRPHVNHDNCVPRKGWEVPFRATPREVPALRRIMRLHLTYWGLLDVLENAQLCVTELATNVVKHVGLGVPAVLAVCMNGTKLHLEVQDPHADAVPTLDSAGTRDEGGRGLTLVDAMSERWGVRRTSVGKATWCELATALTSPHGHVQDHRVSRADGLLSSYDAHAACFTGAGTSMATLDQAAKGAASLIVDLLYWTQAHGLDPDSLLEEAQGSFEELRSGATDEL</sequence>
<keyword evidence="4" id="KW-1185">Reference proteome</keyword>
<dbReference type="CDD" id="cd16936">
    <property type="entry name" value="HATPase_RsbW-like"/>
    <property type="match status" value="1"/>
</dbReference>
<dbReference type="EMBL" id="HE971709">
    <property type="protein sequence ID" value="CCK29786.1"/>
    <property type="molecule type" value="Genomic_DNA"/>
</dbReference>
<dbReference type="InterPro" id="IPR003594">
    <property type="entry name" value="HATPase_dom"/>
</dbReference>
<dbReference type="AlphaFoldDB" id="K4R0H5"/>
<evidence type="ECO:0000256" key="1">
    <source>
        <dbReference type="ARBA" id="ARBA00022527"/>
    </source>
</evidence>
<reference evidence="3 4" key="1">
    <citation type="journal article" date="2012" name="J. Bacteriol.">
        <title>Genome sequence of the bacterium Streptomyces davawensis JCM 4913 and heterologous production of the unique antibiotic roseoflavin.</title>
        <authorList>
            <person name="Jankowitsch F."/>
            <person name="Schwarz J."/>
            <person name="Ruckert C."/>
            <person name="Gust B."/>
            <person name="Szczepanowski R."/>
            <person name="Blom J."/>
            <person name="Pelzer S."/>
            <person name="Kalinowski J."/>
            <person name="Mack M."/>
        </authorList>
    </citation>
    <scope>NUCLEOTIDE SEQUENCE [LARGE SCALE GENOMIC DNA]</scope>
    <source>
        <strain evidence="4">DSM 101723 / JCM 4913 / KCC S-0913 / 768</strain>
    </source>
</reference>
<dbReference type="InterPro" id="IPR050267">
    <property type="entry name" value="Anti-sigma-factor_SerPK"/>
</dbReference>
<dbReference type="Proteomes" id="UP000008043">
    <property type="component" value="Chromosome"/>
</dbReference>
<dbReference type="InterPro" id="IPR036890">
    <property type="entry name" value="HATPase_C_sf"/>
</dbReference>
<dbReference type="STRING" id="1214101.BN159_5407"/>
<keyword evidence="1" id="KW-0418">Kinase</keyword>
<feature type="domain" description="Histidine kinase/HSP90-like ATPase" evidence="2">
    <location>
        <begin position="78"/>
        <end position="189"/>
    </location>
</feature>
<dbReference type="PANTHER" id="PTHR35526">
    <property type="entry name" value="ANTI-SIGMA-F FACTOR RSBW-RELATED"/>
    <property type="match status" value="1"/>
</dbReference>
<dbReference type="eggNOG" id="COG2172">
    <property type="taxonomic scope" value="Bacteria"/>
</dbReference>
<gene>
    <name evidence="3" type="ORF">BN159_5407</name>
</gene>
<dbReference type="GO" id="GO:0004674">
    <property type="term" value="F:protein serine/threonine kinase activity"/>
    <property type="evidence" value="ECO:0007669"/>
    <property type="project" value="UniProtKB-KW"/>
</dbReference>
<protein>
    <recommendedName>
        <fullName evidence="2">Histidine kinase/HSP90-like ATPase domain-containing protein</fullName>
    </recommendedName>
</protein>
<dbReference type="PATRIC" id="fig|1214101.3.peg.5490"/>
<evidence type="ECO:0000313" key="4">
    <source>
        <dbReference type="Proteomes" id="UP000008043"/>
    </source>
</evidence>
<dbReference type="Gene3D" id="3.30.565.10">
    <property type="entry name" value="Histidine kinase-like ATPase, C-terminal domain"/>
    <property type="match status" value="1"/>
</dbReference>
<dbReference type="OrthoDB" id="3211521at2"/>
<dbReference type="PANTHER" id="PTHR35526:SF3">
    <property type="entry name" value="ANTI-SIGMA-F FACTOR RSBW"/>
    <property type="match status" value="1"/>
</dbReference>
<dbReference type="HOGENOM" id="CLU_085723_0_0_11"/>
<evidence type="ECO:0000259" key="2">
    <source>
        <dbReference type="Pfam" id="PF13581"/>
    </source>
</evidence>
<dbReference type="Pfam" id="PF13581">
    <property type="entry name" value="HATPase_c_2"/>
    <property type="match status" value="1"/>
</dbReference>
<dbReference type="KEGG" id="sdv:BN159_5407"/>
<keyword evidence="1" id="KW-0723">Serine/threonine-protein kinase</keyword>
<keyword evidence="1" id="KW-0808">Transferase</keyword>
<name>K4R0H5_STRDJ</name>